<organism evidence="2 3">
    <name type="scientific">Saccharopolyspora spinosa</name>
    <dbReference type="NCBI Taxonomy" id="60894"/>
    <lineage>
        <taxon>Bacteria</taxon>
        <taxon>Bacillati</taxon>
        <taxon>Actinomycetota</taxon>
        <taxon>Actinomycetes</taxon>
        <taxon>Pseudonocardiales</taxon>
        <taxon>Pseudonocardiaceae</taxon>
        <taxon>Saccharopolyspora</taxon>
    </lineage>
</organism>
<evidence type="ECO:0000313" key="3">
    <source>
        <dbReference type="Proteomes" id="UP000233786"/>
    </source>
</evidence>
<evidence type="ECO:0000256" key="1">
    <source>
        <dbReference type="SAM" id="MobiDB-lite"/>
    </source>
</evidence>
<comment type="caution">
    <text evidence="2">The sequence shown here is derived from an EMBL/GenBank/DDBJ whole genome shotgun (WGS) entry which is preliminary data.</text>
</comment>
<dbReference type="STRING" id="994479.GCA_000194155_05717"/>
<evidence type="ECO:0000313" key="2">
    <source>
        <dbReference type="EMBL" id="PKW17859.1"/>
    </source>
</evidence>
<feature type="region of interest" description="Disordered" evidence="1">
    <location>
        <begin position="56"/>
        <end position="84"/>
    </location>
</feature>
<feature type="compositionally biased region" description="Basic and acidic residues" evidence="1">
    <location>
        <begin position="56"/>
        <end position="81"/>
    </location>
</feature>
<proteinExistence type="predicted"/>
<keyword evidence="3" id="KW-1185">Reference proteome</keyword>
<gene>
    <name evidence="2" type="ORF">A8926_5882</name>
</gene>
<dbReference type="AlphaFoldDB" id="A0A2N3Y4K1"/>
<sequence>MRRQVAAVVTALVLLGMAGALGLVFLAHRARTRGSGADAPDRLTVAELIQRIAKETSGDREGRHAVHSRDTERPHTGRDAVGEFATDEIPIPVQRDKTEIIVLPLARRRYVPVPLVPQTRKDHR</sequence>
<protein>
    <submittedName>
        <fullName evidence="2">Uncharacterized protein</fullName>
    </submittedName>
</protein>
<reference evidence="2" key="1">
    <citation type="submission" date="2017-12" db="EMBL/GenBank/DDBJ databases">
        <title>Sequencing the genomes of 1000 Actinobacteria strains.</title>
        <authorList>
            <person name="Klenk H.-P."/>
        </authorList>
    </citation>
    <scope>NUCLEOTIDE SEQUENCE [LARGE SCALE GENOMIC DNA]</scope>
    <source>
        <strain evidence="2">DSM 44228</strain>
    </source>
</reference>
<dbReference type="Proteomes" id="UP000233786">
    <property type="component" value="Unassembled WGS sequence"/>
</dbReference>
<dbReference type="EMBL" id="PJNB01000001">
    <property type="protein sequence ID" value="PKW17859.1"/>
    <property type="molecule type" value="Genomic_DNA"/>
</dbReference>
<name>A0A2N3Y4K1_SACSN</name>
<accession>A0A2N3Y4K1</accession>